<keyword evidence="1" id="KW-0560">Oxidoreductase</keyword>
<dbReference type="InterPro" id="IPR013107">
    <property type="entry name" value="Acyl-CoA_DH_C"/>
</dbReference>
<proteinExistence type="predicted"/>
<dbReference type="Proteomes" id="UP001047646">
    <property type="component" value="Chromosome"/>
</dbReference>
<reference evidence="3" key="1">
    <citation type="journal article" date="2021" name="Microorganisms">
        <title>The Ever-Expanding Pseudomonas Genus: Description of 43 New Species and Partition of the Pseudomonas putida Group.</title>
        <authorList>
            <person name="Girard L."/>
            <person name="Lood C."/>
            <person name="Hofte M."/>
            <person name="Vandamme P."/>
            <person name="Rokni-Zadeh H."/>
            <person name="van Noort V."/>
            <person name="Lavigne R."/>
            <person name="De Mot R."/>
        </authorList>
    </citation>
    <scope>NUCLEOTIDE SEQUENCE</scope>
    <source>
        <strain evidence="3">COW39</strain>
    </source>
</reference>
<organism evidence="3 4">
    <name type="scientific">Pseudomonas muyukensis</name>
    <dbReference type="NCBI Taxonomy" id="2842357"/>
    <lineage>
        <taxon>Bacteria</taxon>
        <taxon>Pseudomonadati</taxon>
        <taxon>Pseudomonadota</taxon>
        <taxon>Gammaproteobacteria</taxon>
        <taxon>Pseudomonadales</taxon>
        <taxon>Pseudomonadaceae</taxon>
        <taxon>Pseudomonas</taxon>
    </lineage>
</organism>
<dbReference type="Pfam" id="PF08028">
    <property type="entry name" value="Acyl-CoA_dh_2"/>
    <property type="match status" value="1"/>
</dbReference>
<accession>A0ABX8M526</accession>
<evidence type="ECO:0000313" key="4">
    <source>
        <dbReference type="Proteomes" id="UP001047646"/>
    </source>
</evidence>
<feature type="domain" description="Acyl-CoA dehydrogenase C-terminal" evidence="2">
    <location>
        <begin position="236"/>
        <end position="371"/>
    </location>
</feature>
<evidence type="ECO:0000259" key="2">
    <source>
        <dbReference type="Pfam" id="PF08028"/>
    </source>
</evidence>
<gene>
    <name evidence="3" type="ORF">KSS95_14235</name>
</gene>
<dbReference type="PIRSF" id="PIRSF016578">
    <property type="entry name" value="HsaA"/>
    <property type="match status" value="1"/>
</dbReference>
<name>A0ABX8M526_9PSED</name>
<dbReference type="PANTHER" id="PTHR43884:SF12">
    <property type="entry name" value="ISOVALERYL-COA DEHYDROGENASE, MITOCHONDRIAL-RELATED"/>
    <property type="match status" value="1"/>
</dbReference>
<evidence type="ECO:0000313" key="3">
    <source>
        <dbReference type="EMBL" id="QXH33339.1"/>
    </source>
</evidence>
<sequence length="414" mass="44462">MSQTPITDAELDARFAPLYARIAEGAVAREQQRTLAHEPVAWLREAGLGALRVPRSHGGLGATLPQLLRQLVHLGQADANLPQILRAHFGFVEGRLSSNDAASQDYWFARVVVGELWGAAMAERTDSTGNTVQLTEGEGGFRLDGEKYYCTGTLYADWVAAVANHGEDLVSLAVPTRAPGVERVDDWDGFGQRLTGSGTTRFTQVKVQPEHLLRRFAKGELRAESYLTAFYQAVHLATLAGISRAVLADAVAFVQGRTRAFGVPGQAQPAADPLVQAVVGRLSSLAFAAEAQVAAVGQSLQVVFEAGQQGEVPEQLYTDAEIHAFQAQQIVLAQVLQASTLLFEVGGASATSNTRRLDRHWRNARTLASHNPAIYREQALGDYYLNGISPAQAWRARHAAASQGQGSGDEASAV</sequence>
<dbReference type="EMBL" id="CP077073">
    <property type="protein sequence ID" value="QXH33339.1"/>
    <property type="molecule type" value="Genomic_DNA"/>
</dbReference>
<keyword evidence="4" id="KW-1185">Reference proteome</keyword>
<dbReference type="PANTHER" id="PTHR43884">
    <property type="entry name" value="ACYL-COA DEHYDROGENASE"/>
    <property type="match status" value="1"/>
</dbReference>
<protein>
    <submittedName>
        <fullName evidence="3">Acyl-CoA dehydrogenase</fullName>
    </submittedName>
</protein>
<evidence type="ECO:0000256" key="1">
    <source>
        <dbReference type="ARBA" id="ARBA00023002"/>
    </source>
</evidence>
<dbReference type="RefSeq" id="WP_217847718.1">
    <property type="nucleotide sequence ID" value="NZ_CP077073.1"/>
</dbReference>